<comment type="subcellular location">
    <subcellularLocation>
        <location evidence="7 8">Cytoplasm</location>
    </subcellularLocation>
</comment>
<dbReference type="PANTHER" id="PTHR23135">
    <property type="entry name" value="MUR LIGASE FAMILY MEMBER"/>
    <property type="match status" value="1"/>
</dbReference>
<dbReference type="SUPFAM" id="SSF53244">
    <property type="entry name" value="MurD-like peptide ligases, peptide-binding domain"/>
    <property type="match status" value="1"/>
</dbReference>
<evidence type="ECO:0000256" key="5">
    <source>
        <dbReference type="ARBA" id="ARBA00023306"/>
    </source>
</evidence>
<feature type="binding site" evidence="7">
    <location>
        <position position="381"/>
    </location>
    <ligand>
        <name>meso-2,6-diaminopimelate</name>
        <dbReference type="ChEBI" id="CHEBI:57791"/>
    </ligand>
</feature>
<feature type="binding site" evidence="7">
    <location>
        <position position="179"/>
    </location>
    <ligand>
        <name>UDP-N-acetyl-alpha-D-muramoyl-L-alanyl-D-glutamate</name>
        <dbReference type="ChEBI" id="CHEBI:83900"/>
    </ligand>
</feature>
<dbReference type="InterPro" id="IPR000713">
    <property type="entry name" value="Mur_ligase_N"/>
</dbReference>
<dbReference type="EMBL" id="VLKG01000001">
    <property type="protein sequence ID" value="TWH77529.1"/>
    <property type="molecule type" value="Genomic_DNA"/>
</dbReference>
<dbReference type="SUPFAM" id="SSF63418">
    <property type="entry name" value="MurE/MurF N-terminal domain"/>
    <property type="match status" value="1"/>
</dbReference>
<keyword evidence="5 7" id="KW-0131">Cell cycle</keyword>
<feature type="binding site" evidence="7">
    <location>
        <position position="25"/>
    </location>
    <ligand>
        <name>UDP-N-acetyl-alpha-D-muramoyl-L-alanyl-D-glutamate</name>
        <dbReference type="ChEBI" id="CHEBI:83900"/>
    </ligand>
</feature>
<keyword evidence="7" id="KW-0547">Nucleotide-binding</keyword>
<evidence type="ECO:0000256" key="2">
    <source>
        <dbReference type="ARBA" id="ARBA00022618"/>
    </source>
</evidence>
<gene>
    <name evidence="7" type="primary">murE</name>
    <name evidence="12" type="ORF">LX59_00446</name>
</gene>
<dbReference type="GO" id="GO:0051301">
    <property type="term" value="P:cell division"/>
    <property type="evidence" value="ECO:0007669"/>
    <property type="project" value="UniProtKB-KW"/>
</dbReference>
<feature type="domain" description="Mur ligase central" evidence="11">
    <location>
        <begin position="108"/>
        <end position="308"/>
    </location>
</feature>
<feature type="binding site" evidence="7">
    <location>
        <position position="23"/>
    </location>
    <ligand>
        <name>UDP-N-acetyl-alpha-D-muramoyl-L-alanyl-D-glutamate</name>
        <dbReference type="ChEBI" id="CHEBI:83900"/>
    </ligand>
</feature>
<dbReference type="OrthoDB" id="9800958at2"/>
<dbReference type="Pfam" id="PF01225">
    <property type="entry name" value="Mur_ligase"/>
    <property type="match status" value="1"/>
</dbReference>
<keyword evidence="13" id="KW-1185">Reference proteome</keyword>
<comment type="function">
    <text evidence="7">Catalyzes the addition of meso-diaminopimelic acid to the nucleotide precursor UDP-N-acetylmuramoyl-L-alanyl-D-glutamate (UMAG) in the biosynthesis of bacterial cell-wall peptidoglycan.</text>
</comment>
<dbReference type="SUPFAM" id="SSF53623">
    <property type="entry name" value="MurD-like peptide ligases, catalytic domain"/>
    <property type="match status" value="1"/>
</dbReference>
<keyword evidence="3 7" id="KW-0133">Cell shape</keyword>
<accession>A0A562J2N7</accession>
<feature type="binding site" evidence="7">
    <location>
        <position position="187"/>
    </location>
    <ligand>
        <name>UDP-N-acetyl-alpha-D-muramoyl-L-alanyl-D-glutamate</name>
        <dbReference type="ChEBI" id="CHEBI:83900"/>
    </ligand>
</feature>
<feature type="binding site" evidence="7">
    <location>
        <begin position="110"/>
        <end position="116"/>
    </location>
    <ligand>
        <name>ATP</name>
        <dbReference type="ChEBI" id="CHEBI:30616"/>
    </ligand>
</feature>
<dbReference type="GO" id="GO:0000287">
    <property type="term" value="F:magnesium ion binding"/>
    <property type="evidence" value="ECO:0007669"/>
    <property type="project" value="UniProtKB-UniRule"/>
</dbReference>
<dbReference type="NCBIfam" id="NF001126">
    <property type="entry name" value="PRK00139.1-4"/>
    <property type="match status" value="1"/>
</dbReference>
<comment type="catalytic activity">
    <reaction evidence="7">
        <text>UDP-N-acetyl-alpha-D-muramoyl-L-alanyl-D-glutamate + meso-2,6-diaminopimelate + ATP = UDP-N-acetyl-alpha-D-muramoyl-L-alanyl-gamma-D-glutamyl-meso-2,6-diaminopimelate + ADP + phosphate + H(+)</text>
        <dbReference type="Rhea" id="RHEA:23676"/>
        <dbReference type="ChEBI" id="CHEBI:15378"/>
        <dbReference type="ChEBI" id="CHEBI:30616"/>
        <dbReference type="ChEBI" id="CHEBI:43474"/>
        <dbReference type="ChEBI" id="CHEBI:57791"/>
        <dbReference type="ChEBI" id="CHEBI:83900"/>
        <dbReference type="ChEBI" id="CHEBI:83905"/>
        <dbReference type="ChEBI" id="CHEBI:456216"/>
        <dbReference type="EC" id="6.3.2.13"/>
    </reaction>
</comment>
<evidence type="ECO:0000256" key="4">
    <source>
        <dbReference type="ARBA" id="ARBA00022984"/>
    </source>
</evidence>
<evidence type="ECO:0000259" key="9">
    <source>
        <dbReference type="Pfam" id="PF01225"/>
    </source>
</evidence>
<proteinExistence type="inferred from homology"/>
<dbReference type="UniPathway" id="UPA00219"/>
<feature type="binding site" evidence="7">
    <location>
        <begin position="152"/>
        <end position="153"/>
    </location>
    <ligand>
        <name>UDP-N-acetyl-alpha-D-muramoyl-L-alanyl-D-glutamate</name>
        <dbReference type="ChEBI" id="CHEBI:83900"/>
    </ligand>
</feature>
<evidence type="ECO:0000256" key="7">
    <source>
        <dbReference type="HAMAP-Rule" id="MF_00208"/>
    </source>
</evidence>
<feature type="modified residue" description="N6-carboxylysine" evidence="7">
    <location>
        <position position="219"/>
    </location>
</feature>
<dbReference type="InterPro" id="IPR013221">
    <property type="entry name" value="Mur_ligase_cen"/>
</dbReference>
<comment type="similarity">
    <text evidence="1 7">Belongs to the MurCDEF family. MurE subfamily.</text>
</comment>
<dbReference type="InterPro" id="IPR004101">
    <property type="entry name" value="Mur_ligase_C"/>
</dbReference>
<feature type="domain" description="Mur ligase C-terminal" evidence="10">
    <location>
        <begin position="331"/>
        <end position="458"/>
    </location>
</feature>
<comment type="pathway">
    <text evidence="7 8">Cell wall biogenesis; peptidoglycan biosynthesis.</text>
</comment>
<comment type="caution">
    <text evidence="7">Lacks conserved residue(s) required for the propagation of feature annotation.</text>
</comment>
<evidence type="ECO:0000313" key="12">
    <source>
        <dbReference type="EMBL" id="TWH77529.1"/>
    </source>
</evidence>
<dbReference type="Gene3D" id="3.90.190.20">
    <property type="entry name" value="Mur ligase, C-terminal domain"/>
    <property type="match status" value="1"/>
</dbReference>
<dbReference type="NCBIfam" id="NF001124">
    <property type="entry name" value="PRK00139.1-2"/>
    <property type="match status" value="1"/>
</dbReference>
<evidence type="ECO:0000313" key="13">
    <source>
        <dbReference type="Proteomes" id="UP000319627"/>
    </source>
</evidence>
<keyword evidence="7" id="KW-0067">ATP-binding</keyword>
<dbReference type="InterPro" id="IPR035911">
    <property type="entry name" value="MurE/MurF_N"/>
</dbReference>
<evidence type="ECO:0000256" key="8">
    <source>
        <dbReference type="RuleBase" id="RU004135"/>
    </source>
</evidence>
<name>A0A562J2N7_9GAMM</name>
<dbReference type="Gene3D" id="3.40.1390.10">
    <property type="entry name" value="MurE/MurF, N-terminal domain"/>
    <property type="match status" value="1"/>
</dbReference>
<sequence>MAVPLNHLFPQANTSVMVRALALDSRNVRPGDLFLAVPGLRSDGRHHIADAIARGAVAVAYELEGAPEHLDIAAPVVALPIKDLCAQLSAIAGRFHGDPSRSLRLIGVTGTNGKTSVSQLLAQALDLLGERCGLIGTLGCGFYGALTRSLYTTPDALGVQEALANLKQAEAEAVAMEVSSHGLEQGRVSALDFDMAVFTNLSRDHLDYHGTMEAYGEAKARLFNMPSVKCRVINLDDPFGRHLAAQDQASQLITYSLNDPTAVLYCPSAQFNDQGIQARLVTAQGESSLRSPLLGRFNLSNLMAVVGALLGMSYPLDEILAVLPRLNPPPGRMQRLGGKGQPLVIIDYAHTPDALEQVLTALRPHASQGQLRCLFGCGGDRDRGKRPLMAAAAERLADVVVVTDDNPRSEDPAQIQADIRSGFVAPDSIECLLGRAEAIAHTIALSQAKDVVLLAGKGHEDYQEIQGVRYPFSDYEEARRALEAWSATHV</sequence>
<evidence type="ECO:0000256" key="1">
    <source>
        <dbReference type="ARBA" id="ARBA00005898"/>
    </source>
</evidence>
<dbReference type="GO" id="GO:0008765">
    <property type="term" value="F:UDP-N-acetylmuramoylalanyl-D-glutamate-2,6-diaminopimelate ligase activity"/>
    <property type="evidence" value="ECO:0007669"/>
    <property type="project" value="UniProtKB-UniRule"/>
</dbReference>
<protein>
    <recommendedName>
        <fullName evidence="7">UDP-N-acetylmuramoyl-L-alanyl-D-glutamate--2,6-diaminopimelate ligase</fullName>
        <ecNumber evidence="7">6.3.2.13</ecNumber>
    </recommendedName>
    <alternativeName>
        <fullName evidence="7">Meso-A2pm-adding enzyme</fullName>
    </alternativeName>
    <alternativeName>
        <fullName evidence="7">Meso-diaminopimelate-adding enzyme</fullName>
    </alternativeName>
    <alternativeName>
        <fullName evidence="7">UDP-MurNAc-L-Ala-D-Glu:meso-diaminopimelate ligase</fullName>
    </alternativeName>
    <alternativeName>
        <fullName evidence="7">UDP-MurNAc-tripeptide synthetase</fullName>
    </alternativeName>
    <alternativeName>
        <fullName evidence="7">UDP-N-acetylmuramyl-tripeptide synthetase</fullName>
    </alternativeName>
</protein>
<organism evidence="12 13">
    <name type="scientific">Azomonas agilis</name>
    <dbReference type="NCBI Taxonomy" id="116849"/>
    <lineage>
        <taxon>Bacteria</taxon>
        <taxon>Pseudomonadati</taxon>
        <taxon>Pseudomonadota</taxon>
        <taxon>Gammaproteobacteria</taxon>
        <taxon>Pseudomonadales</taxon>
        <taxon>Pseudomonadaceae</taxon>
        <taxon>Azomonas</taxon>
    </lineage>
</organism>
<keyword evidence="4 7" id="KW-0573">Peptidoglycan synthesis</keyword>
<dbReference type="InterPro" id="IPR036615">
    <property type="entry name" value="Mur_ligase_C_dom_sf"/>
</dbReference>
<dbReference type="Pfam" id="PF02875">
    <property type="entry name" value="Mur_ligase_C"/>
    <property type="match status" value="1"/>
</dbReference>
<evidence type="ECO:0000259" key="10">
    <source>
        <dbReference type="Pfam" id="PF02875"/>
    </source>
</evidence>
<feature type="binding site" evidence="7">
    <location>
        <position position="456"/>
    </location>
    <ligand>
        <name>meso-2,6-diaminopimelate</name>
        <dbReference type="ChEBI" id="CHEBI:57791"/>
    </ligand>
</feature>
<keyword evidence="2 7" id="KW-0132">Cell division</keyword>
<evidence type="ECO:0000256" key="3">
    <source>
        <dbReference type="ARBA" id="ARBA00022960"/>
    </source>
</evidence>
<dbReference type="GO" id="GO:0005737">
    <property type="term" value="C:cytoplasm"/>
    <property type="evidence" value="ECO:0007669"/>
    <property type="project" value="UniProtKB-SubCell"/>
</dbReference>
<keyword evidence="6 7" id="KW-0961">Cell wall biogenesis/degradation</keyword>
<feature type="short sequence motif" description="Meso-diaminopimelate recognition motif" evidence="7">
    <location>
        <begin position="405"/>
        <end position="408"/>
    </location>
</feature>
<dbReference type="InterPro" id="IPR036565">
    <property type="entry name" value="Mur-like_cat_sf"/>
</dbReference>
<dbReference type="Proteomes" id="UP000319627">
    <property type="component" value="Unassembled WGS sequence"/>
</dbReference>
<dbReference type="NCBIfam" id="TIGR01085">
    <property type="entry name" value="murE"/>
    <property type="match status" value="1"/>
</dbReference>
<feature type="binding site" evidence="7">
    <location>
        <begin position="405"/>
        <end position="408"/>
    </location>
    <ligand>
        <name>meso-2,6-diaminopimelate</name>
        <dbReference type="ChEBI" id="CHEBI:57791"/>
    </ligand>
</feature>
<dbReference type="GO" id="GO:0071555">
    <property type="term" value="P:cell wall organization"/>
    <property type="evidence" value="ECO:0007669"/>
    <property type="project" value="UniProtKB-KW"/>
</dbReference>
<dbReference type="HAMAP" id="MF_00208">
    <property type="entry name" value="MurE"/>
    <property type="match status" value="1"/>
</dbReference>
<keyword evidence="7 12" id="KW-0436">Ligase</keyword>
<dbReference type="GO" id="GO:0009252">
    <property type="term" value="P:peptidoglycan biosynthetic process"/>
    <property type="evidence" value="ECO:0007669"/>
    <property type="project" value="UniProtKB-UniRule"/>
</dbReference>
<dbReference type="GO" id="GO:0008360">
    <property type="term" value="P:regulation of cell shape"/>
    <property type="evidence" value="ECO:0007669"/>
    <property type="project" value="UniProtKB-KW"/>
</dbReference>
<dbReference type="PANTHER" id="PTHR23135:SF4">
    <property type="entry name" value="UDP-N-ACETYLMURAMOYL-L-ALANYL-D-GLUTAMATE--2,6-DIAMINOPIMELATE LIGASE MURE HOMOLOG, CHLOROPLASTIC"/>
    <property type="match status" value="1"/>
</dbReference>
<feature type="domain" description="Mur ligase N-terminal catalytic" evidence="9">
    <location>
        <begin position="21"/>
        <end position="95"/>
    </location>
</feature>
<comment type="caution">
    <text evidence="12">The sequence shown here is derived from an EMBL/GenBank/DDBJ whole genome shotgun (WGS) entry which is preliminary data.</text>
</comment>
<dbReference type="EC" id="6.3.2.13" evidence="7"/>
<feature type="binding site" evidence="7">
    <location>
        <position position="460"/>
    </location>
    <ligand>
        <name>meso-2,6-diaminopimelate</name>
        <dbReference type="ChEBI" id="CHEBI:57791"/>
    </ligand>
</feature>
<comment type="PTM">
    <text evidence="7">Carboxylation is probably crucial for Mg(2+) binding and, consequently, for the gamma-phosphate positioning of ATP.</text>
</comment>
<feature type="binding site" evidence="7">
    <location>
        <position position="185"/>
    </location>
    <ligand>
        <name>UDP-N-acetyl-alpha-D-muramoyl-L-alanyl-D-glutamate</name>
        <dbReference type="ChEBI" id="CHEBI:83900"/>
    </ligand>
</feature>
<dbReference type="RefSeq" id="WP_144570192.1">
    <property type="nucleotide sequence ID" value="NZ_VLKG01000001.1"/>
</dbReference>
<dbReference type="AlphaFoldDB" id="A0A562J2N7"/>
<evidence type="ECO:0000259" key="11">
    <source>
        <dbReference type="Pfam" id="PF08245"/>
    </source>
</evidence>
<keyword evidence="7" id="KW-0460">Magnesium</keyword>
<dbReference type="InterPro" id="IPR005761">
    <property type="entry name" value="UDP-N-AcMur-Glu-dNH2Pim_ligase"/>
</dbReference>
<dbReference type="GO" id="GO:0005524">
    <property type="term" value="F:ATP binding"/>
    <property type="evidence" value="ECO:0007669"/>
    <property type="project" value="UniProtKB-UniRule"/>
</dbReference>
<keyword evidence="7" id="KW-0963">Cytoplasm</keyword>
<reference evidence="12 13" key="1">
    <citation type="submission" date="2019-07" db="EMBL/GenBank/DDBJ databases">
        <title>Genomic Encyclopedia of Type Strains, Phase I: the one thousand microbial genomes (KMG-I) project.</title>
        <authorList>
            <person name="Kyrpides N."/>
        </authorList>
    </citation>
    <scope>NUCLEOTIDE SEQUENCE [LARGE SCALE GENOMIC DNA]</scope>
    <source>
        <strain evidence="12 13">DSM 375</strain>
    </source>
</reference>
<dbReference type="Gene3D" id="3.40.1190.10">
    <property type="entry name" value="Mur-like, catalytic domain"/>
    <property type="match status" value="1"/>
</dbReference>
<evidence type="ECO:0000256" key="6">
    <source>
        <dbReference type="ARBA" id="ARBA00023316"/>
    </source>
</evidence>
<comment type="cofactor">
    <cofactor evidence="7">
        <name>Mg(2+)</name>
        <dbReference type="ChEBI" id="CHEBI:18420"/>
    </cofactor>
</comment>
<dbReference type="Pfam" id="PF08245">
    <property type="entry name" value="Mur_ligase_M"/>
    <property type="match status" value="1"/>
</dbReference>